<dbReference type="InterPro" id="IPR015943">
    <property type="entry name" value="WD40/YVTN_repeat-like_dom_sf"/>
</dbReference>
<dbReference type="PANTHER" id="PTHR19861">
    <property type="entry name" value="WD40 REPEAT PROTEIN SWD2"/>
    <property type="match status" value="1"/>
</dbReference>
<dbReference type="EMBL" id="RSCD01000010">
    <property type="protein sequence ID" value="RSH90443.1"/>
    <property type="molecule type" value="Genomic_DNA"/>
</dbReference>
<keyword evidence="8" id="KW-0808">Transferase</keyword>
<keyword evidence="3" id="KW-0806">Transcription termination</keyword>
<dbReference type="GO" id="GO:0048188">
    <property type="term" value="C:Set1C/COMPASS complex"/>
    <property type="evidence" value="ECO:0007669"/>
    <property type="project" value="TreeGrafter"/>
</dbReference>
<evidence type="ECO:0000256" key="4">
    <source>
        <dbReference type="ARBA" id="ARBA00022574"/>
    </source>
</evidence>
<dbReference type="PANTHER" id="PTHR19861:SF0">
    <property type="entry name" value="WD REPEAT-CONTAINING PROTEIN 82"/>
    <property type="match status" value="1"/>
</dbReference>
<keyword evidence="9" id="KW-1185">Reference proteome</keyword>
<dbReference type="PRINTS" id="PR00320">
    <property type="entry name" value="GPROTEINBRPT"/>
</dbReference>
<comment type="caution">
    <text evidence="8">The sequence shown here is derived from an EMBL/GenBank/DDBJ whole genome shotgun (WGS) entry which is preliminary data.</text>
</comment>
<gene>
    <name evidence="8" type="primary">SWD2</name>
    <name evidence="8" type="ORF">EHS25_001048</name>
</gene>
<evidence type="ECO:0000256" key="7">
    <source>
        <dbReference type="PROSITE-ProRule" id="PRU00221"/>
    </source>
</evidence>
<dbReference type="SMART" id="SM00320">
    <property type="entry name" value="WD40"/>
    <property type="match status" value="3"/>
</dbReference>
<evidence type="ECO:0000256" key="1">
    <source>
        <dbReference type="ARBA" id="ARBA00004123"/>
    </source>
</evidence>
<dbReference type="STRING" id="1890683.A0A427YHE7"/>
<dbReference type="InterPro" id="IPR019775">
    <property type="entry name" value="WD40_repeat_CS"/>
</dbReference>
<protein>
    <submittedName>
        <fullName evidence="8">Member of Set1p complex, histone methyl transferase</fullName>
    </submittedName>
</protein>
<dbReference type="FunFam" id="2.130.10.10:FF:001194">
    <property type="entry name" value="Unplaced genomic scaffold supercont1.1, whole genome shotgun sequence"/>
    <property type="match status" value="1"/>
</dbReference>
<reference evidence="8 9" key="1">
    <citation type="submission" date="2018-11" db="EMBL/GenBank/DDBJ databases">
        <title>Genome sequence of Saitozyma podzolica DSM 27192.</title>
        <authorList>
            <person name="Aliyu H."/>
            <person name="Gorte O."/>
            <person name="Ochsenreither K."/>
        </authorList>
    </citation>
    <scope>NUCLEOTIDE SEQUENCE [LARGE SCALE GENOMIC DNA]</scope>
    <source>
        <strain evidence="8 9">DSM 27192</strain>
    </source>
</reference>
<dbReference type="InterPro" id="IPR037867">
    <property type="entry name" value="Swd2/WDR82"/>
</dbReference>
<dbReference type="GO" id="GO:0006353">
    <property type="term" value="P:DNA-templated transcription termination"/>
    <property type="evidence" value="ECO:0007669"/>
    <property type="project" value="UniProtKB-KW"/>
</dbReference>
<dbReference type="Pfam" id="PF00400">
    <property type="entry name" value="WD40"/>
    <property type="match status" value="2"/>
</dbReference>
<sequence length="392" mass="42661">MNNQSIASSSRGPPGRNLTVLTKENSFRPAKVFRDAVDANAPRVSEYYPHSAPSRPQLSSIAFDDSGDSCVTSGEDEAFIIWDARKGTKRKVFYSKKYGISHARFTHRAGNIIHASTKGDDHAIRYHSTHDNRYLSYFRGHSGRPIDEAFVSAGDDGTVRLWDLRTETGTGLINDLGGSVIAAYDNTGEVIAVACADTQIIMLFSTSAIDSGPFFHGRLDDPILATISQPPPKPVFTSISFSNNGHYILLGTSSDVHYVLDAYAETVLILRRLVGHRGFEYDRYGNKDVAPRRGAGGEEVGWTGDSKWVVSGSSDGSIVAWDLSPPPGQEKLLPTPDNTLRPTTTLRAADATGGPSRAVRANPRYAVLAVGGDNLSFWLPFKEEDNKAPEGW</sequence>
<accession>A0A427YHE7</accession>
<dbReference type="PROSITE" id="PS00678">
    <property type="entry name" value="WD_REPEATS_1"/>
    <property type="match status" value="1"/>
</dbReference>
<dbReference type="AlphaFoldDB" id="A0A427YHE7"/>
<dbReference type="InterPro" id="IPR020472">
    <property type="entry name" value="WD40_PAC1"/>
</dbReference>
<dbReference type="SUPFAM" id="SSF50978">
    <property type="entry name" value="WD40 repeat-like"/>
    <property type="match status" value="1"/>
</dbReference>
<keyword evidence="4 7" id="KW-0853">WD repeat</keyword>
<dbReference type="GO" id="GO:0003682">
    <property type="term" value="F:chromatin binding"/>
    <property type="evidence" value="ECO:0007669"/>
    <property type="project" value="TreeGrafter"/>
</dbReference>
<dbReference type="OrthoDB" id="27537at2759"/>
<keyword evidence="6" id="KW-0539">Nucleus</keyword>
<evidence type="ECO:0000256" key="6">
    <source>
        <dbReference type="ARBA" id="ARBA00023242"/>
    </source>
</evidence>
<evidence type="ECO:0000313" key="8">
    <source>
        <dbReference type="EMBL" id="RSH90443.1"/>
    </source>
</evidence>
<name>A0A427YHE7_9TREE</name>
<dbReference type="GO" id="GO:0016740">
    <property type="term" value="F:transferase activity"/>
    <property type="evidence" value="ECO:0007669"/>
    <property type="project" value="UniProtKB-KW"/>
</dbReference>
<dbReference type="InterPro" id="IPR036322">
    <property type="entry name" value="WD40_repeat_dom_sf"/>
</dbReference>
<dbReference type="InterPro" id="IPR001680">
    <property type="entry name" value="WD40_rpt"/>
</dbReference>
<keyword evidence="3" id="KW-0804">Transcription</keyword>
<evidence type="ECO:0000256" key="3">
    <source>
        <dbReference type="ARBA" id="ARBA00022472"/>
    </source>
</evidence>
<dbReference type="Proteomes" id="UP000279259">
    <property type="component" value="Unassembled WGS sequence"/>
</dbReference>
<dbReference type="Gene3D" id="2.130.10.10">
    <property type="entry name" value="YVTN repeat-like/Quinoprotein amine dehydrogenase"/>
    <property type="match status" value="2"/>
</dbReference>
<comment type="similarity">
    <text evidence="2">Belongs to the WD repeat SWD2 family.</text>
</comment>
<comment type="subcellular location">
    <subcellularLocation>
        <location evidence="1">Nucleus</location>
    </subcellularLocation>
</comment>
<evidence type="ECO:0000313" key="9">
    <source>
        <dbReference type="Proteomes" id="UP000279259"/>
    </source>
</evidence>
<feature type="repeat" description="WD" evidence="7">
    <location>
        <begin position="300"/>
        <end position="324"/>
    </location>
</feature>
<dbReference type="PROSITE" id="PS50082">
    <property type="entry name" value="WD_REPEATS_2"/>
    <property type="match status" value="2"/>
</dbReference>
<evidence type="ECO:0000256" key="2">
    <source>
        <dbReference type="ARBA" id="ARBA00005616"/>
    </source>
</evidence>
<keyword evidence="5" id="KW-0677">Repeat</keyword>
<evidence type="ECO:0000256" key="5">
    <source>
        <dbReference type="ARBA" id="ARBA00022737"/>
    </source>
</evidence>
<proteinExistence type="inferred from homology"/>
<keyword evidence="3" id="KW-0805">Transcription regulation</keyword>
<organism evidence="8 9">
    <name type="scientific">Saitozyma podzolica</name>
    <dbReference type="NCBI Taxonomy" id="1890683"/>
    <lineage>
        <taxon>Eukaryota</taxon>
        <taxon>Fungi</taxon>
        <taxon>Dikarya</taxon>
        <taxon>Basidiomycota</taxon>
        <taxon>Agaricomycotina</taxon>
        <taxon>Tremellomycetes</taxon>
        <taxon>Tremellales</taxon>
        <taxon>Trimorphomycetaceae</taxon>
        <taxon>Saitozyma</taxon>
    </lineage>
</organism>
<feature type="repeat" description="WD" evidence="7">
    <location>
        <begin position="150"/>
        <end position="166"/>
    </location>
</feature>